<feature type="domain" description="SRR1-like" evidence="2">
    <location>
        <begin position="55"/>
        <end position="255"/>
    </location>
</feature>
<sequence length="268" mass="30683">MVARGFKSGENKSVTGDLTCQLDRGQMERLKLKLSKYESIMAESTLFKETIKILQYRSITHIRCLALGSPSDSNAALYQLAFLTQVCRDFDVNPSNVSLYDPVFNELDNQFLTNVTNFKISEKDTFVGLKTLYFLPHASLELTEQVLNDSKPSFLLANDIISHTDRLTKKKIHDTYRTISLLIKVLENTKIAPKESDDFISVTSKKKKNRNKKPVFKEPEIEYDYANCYFKTAELARIENVQGVWGSSFSDIAFHHIIRNTTFAKNQE</sequence>
<keyword evidence="4" id="KW-1185">Reference proteome</keyword>
<name>Q6BWW2_DEBHA</name>
<dbReference type="AlphaFoldDB" id="Q6BWW2"/>
<evidence type="ECO:0000256" key="1">
    <source>
        <dbReference type="ARBA" id="ARBA00009856"/>
    </source>
</evidence>
<organism evidence="3 4">
    <name type="scientific">Debaryomyces hansenii (strain ATCC 36239 / CBS 767 / BCRC 21394 / JCM 1990 / NBRC 0083 / IGC 2968)</name>
    <name type="common">Yeast</name>
    <name type="synonym">Torulaspora hansenii</name>
    <dbReference type="NCBI Taxonomy" id="284592"/>
    <lineage>
        <taxon>Eukaryota</taxon>
        <taxon>Fungi</taxon>
        <taxon>Dikarya</taxon>
        <taxon>Ascomycota</taxon>
        <taxon>Saccharomycotina</taxon>
        <taxon>Pichiomycetes</taxon>
        <taxon>Debaryomycetaceae</taxon>
        <taxon>Debaryomyces</taxon>
    </lineage>
</organism>
<dbReference type="OrthoDB" id="551431at2759"/>
<dbReference type="PANTHER" id="PTHR28626:SF3">
    <property type="entry name" value="SRR1-LIKE PROTEIN"/>
    <property type="match status" value="1"/>
</dbReference>
<protein>
    <submittedName>
        <fullName evidence="3">DEHA2B08074p</fullName>
    </submittedName>
</protein>
<dbReference type="GO" id="GO:0005737">
    <property type="term" value="C:cytoplasm"/>
    <property type="evidence" value="ECO:0007669"/>
    <property type="project" value="TreeGrafter"/>
</dbReference>
<dbReference type="VEuPathDB" id="FungiDB:DEHA2B08074g"/>
<dbReference type="HOGENOM" id="CLU_084828_0_0_1"/>
<dbReference type="FunCoup" id="Q6BWW2">
    <property type="interactions" value="75"/>
</dbReference>
<dbReference type="KEGG" id="dha:DEHA2B08074g"/>
<dbReference type="InterPro" id="IPR012942">
    <property type="entry name" value="SRR1-like"/>
</dbReference>
<gene>
    <name evidence="3" type="ordered locus">DEHA2B08074g</name>
</gene>
<reference evidence="3 4" key="1">
    <citation type="journal article" date="2004" name="Nature">
        <title>Genome evolution in yeasts.</title>
        <authorList>
            <consortium name="Genolevures"/>
            <person name="Dujon B."/>
            <person name="Sherman D."/>
            <person name="Fischer G."/>
            <person name="Durrens P."/>
            <person name="Casaregola S."/>
            <person name="Lafontaine I."/>
            <person name="de Montigny J."/>
            <person name="Marck C."/>
            <person name="Neuveglise C."/>
            <person name="Talla E."/>
            <person name="Goffard N."/>
            <person name="Frangeul L."/>
            <person name="Aigle M."/>
            <person name="Anthouard V."/>
            <person name="Babour A."/>
            <person name="Barbe V."/>
            <person name="Barnay S."/>
            <person name="Blanchin S."/>
            <person name="Beckerich J.M."/>
            <person name="Beyne E."/>
            <person name="Bleykasten C."/>
            <person name="Boisrame A."/>
            <person name="Boyer J."/>
            <person name="Cattolico L."/>
            <person name="Confanioleri F."/>
            <person name="de Daruvar A."/>
            <person name="Despons L."/>
            <person name="Fabre E."/>
            <person name="Fairhead C."/>
            <person name="Ferry-Dumazet H."/>
            <person name="Groppi A."/>
            <person name="Hantraye F."/>
            <person name="Hennequin C."/>
            <person name="Jauniaux N."/>
            <person name="Joyet P."/>
            <person name="Kachouri R."/>
            <person name="Kerrest A."/>
            <person name="Koszul R."/>
            <person name="Lemaire M."/>
            <person name="Lesur I."/>
            <person name="Ma L."/>
            <person name="Muller H."/>
            <person name="Nicaud J.M."/>
            <person name="Nikolski M."/>
            <person name="Oztas S."/>
            <person name="Ozier-Kalogeropoulos O."/>
            <person name="Pellenz S."/>
            <person name="Potier S."/>
            <person name="Richard G.F."/>
            <person name="Straub M.L."/>
            <person name="Suleau A."/>
            <person name="Swennene D."/>
            <person name="Tekaia F."/>
            <person name="Wesolowski-Louvel M."/>
            <person name="Westhof E."/>
            <person name="Wirth B."/>
            <person name="Zeniou-Meyer M."/>
            <person name="Zivanovic I."/>
            <person name="Bolotin-Fukuhara M."/>
            <person name="Thierry A."/>
            <person name="Bouchier C."/>
            <person name="Caudron B."/>
            <person name="Scarpelli C."/>
            <person name="Gaillardin C."/>
            <person name="Weissenbach J."/>
            <person name="Wincker P."/>
            <person name="Souciet J.L."/>
        </authorList>
    </citation>
    <scope>NUCLEOTIDE SEQUENCE [LARGE SCALE GENOMIC DNA]</scope>
    <source>
        <strain evidence="4">ATCC 36239 / CBS 767 / BCRC 21394 / JCM 1990 / NBRC 0083 / IGC 2968</strain>
    </source>
</reference>
<dbReference type="GeneID" id="2913091"/>
<dbReference type="GO" id="GO:0005634">
    <property type="term" value="C:nucleus"/>
    <property type="evidence" value="ECO:0007669"/>
    <property type="project" value="TreeGrafter"/>
</dbReference>
<dbReference type="Pfam" id="PF07985">
    <property type="entry name" value="SRR1"/>
    <property type="match status" value="1"/>
</dbReference>
<evidence type="ECO:0000259" key="2">
    <source>
        <dbReference type="Pfam" id="PF07985"/>
    </source>
</evidence>
<dbReference type="RefSeq" id="XP_457307.2">
    <property type="nucleotide sequence ID" value="XM_457307.1"/>
</dbReference>
<dbReference type="PANTHER" id="PTHR28626">
    <property type="entry name" value="SRR1-LIKE PROTEIN"/>
    <property type="match status" value="1"/>
</dbReference>
<evidence type="ECO:0000313" key="3">
    <source>
        <dbReference type="EMBL" id="CAG85311.2"/>
    </source>
</evidence>
<accession>Q6BWW2</accession>
<dbReference type="InterPro" id="IPR040044">
    <property type="entry name" value="SRR1L"/>
</dbReference>
<comment type="similarity">
    <text evidence="1">Belongs to the SRR1 family.</text>
</comment>
<dbReference type="EMBL" id="CR382134">
    <property type="protein sequence ID" value="CAG85311.2"/>
    <property type="molecule type" value="Genomic_DNA"/>
</dbReference>
<proteinExistence type="inferred from homology"/>
<dbReference type="eggNOG" id="KOG3131">
    <property type="taxonomic scope" value="Eukaryota"/>
</dbReference>
<dbReference type="InParanoid" id="Q6BWW2"/>
<dbReference type="Proteomes" id="UP000000599">
    <property type="component" value="Chromosome B"/>
</dbReference>
<dbReference type="OMA" id="THIRCLA"/>
<evidence type="ECO:0000313" key="4">
    <source>
        <dbReference type="Proteomes" id="UP000000599"/>
    </source>
</evidence>